<evidence type="ECO:0000256" key="10">
    <source>
        <dbReference type="ARBA" id="ARBA00023014"/>
    </source>
</evidence>
<gene>
    <name evidence="13" type="ORF">GbCGDNIH3_1849</name>
</gene>
<dbReference type="GO" id="GO:0004844">
    <property type="term" value="F:uracil DNA N-glycosylase activity"/>
    <property type="evidence" value="ECO:0007669"/>
    <property type="project" value="UniProtKB-EC"/>
</dbReference>
<evidence type="ECO:0000256" key="9">
    <source>
        <dbReference type="ARBA" id="ARBA00023004"/>
    </source>
</evidence>
<keyword evidence="9" id="KW-0408">Iron</keyword>
<keyword evidence="8" id="KW-0378">Hydrolase</keyword>
<comment type="similarity">
    <text evidence="2">Belongs to the uracil-DNA glycosylase (UDG) superfamily. Type 4 (UDGa) family.</text>
</comment>
<dbReference type="InterPro" id="IPR051536">
    <property type="entry name" value="UDG_Type-4/5"/>
</dbReference>
<proteinExistence type="inferred from homology"/>
<keyword evidence="10" id="KW-0411">Iron-sulfur</keyword>
<dbReference type="Proteomes" id="UP000019438">
    <property type="component" value="Chromosome"/>
</dbReference>
<dbReference type="KEGG" id="gbc:GbCGDNIH3_1849"/>
<evidence type="ECO:0000256" key="1">
    <source>
        <dbReference type="ARBA" id="ARBA00001400"/>
    </source>
</evidence>
<dbReference type="Pfam" id="PF03167">
    <property type="entry name" value="UDG"/>
    <property type="match status" value="1"/>
</dbReference>
<protein>
    <recommendedName>
        <fullName evidence="4">Type-4 uracil-DNA glycosylase</fullName>
        <ecNumber evidence="3">3.2.2.27</ecNumber>
    </recommendedName>
</protein>
<evidence type="ECO:0000256" key="2">
    <source>
        <dbReference type="ARBA" id="ARBA00006521"/>
    </source>
</evidence>
<evidence type="ECO:0000256" key="5">
    <source>
        <dbReference type="ARBA" id="ARBA00022485"/>
    </source>
</evidence>
<dbReference type="InterPro" id="IPR005273">
    <property type="entry name" value="Ura-DNA_glyco_family4"/>
</dbReference>
<dbReference type="EC" id="3.2.2.27" evidence="3"/>
<name>A0AAN0VGN8_9PROT</name>
<keyword evidence="6" id="KW-0479">Metal-binding</keyword>
<keyword evidence="5" id="KW-0004">4Fe-4S</keyword>
<evidence type="ECO:0000256" key="4">
    <source>
        <dbReference type="ARBA" id="ARBA00019403"/>
    </source>
</evidence>
<sequence length="282" mass="29943">MDALAALHLQLEWGADEALGDSPVDRFTIVTAPAQAHSGIAPAELQTLPAAAPHPEPHSVPVQAVQRPAPFAGTASLLPQQGAARLAADIAAEASTLDALRAAMEQFDACPLKTTATQLVFSDGTYEAGLMLIGEAPGAEEDRAGKPFVGPSGKFLDRMLASAGMTRERDFVIANLIPWRPPGNRNPTETEILQCLPFLLRHIALARPRMLVCLGGVSAKALTGSTVGIRRLRGKWTDIAIPGLDSPLPMLPMLHPAYLLRNPGAKREAWADILTLRKALDG</sequence>
<organism evidence="13 14">
    <name type="scientific">Granulibacter bethesdensis</name>
    <dbReference type="NCBI Taxonomy" id="364410"/>
    <lineage>
        <taxon>Bacteria</taxon>
        <taxon>Pseudomonadati</taxon>
        <taxon>Pseudomonadota</taxon>
        <taxon>Alphaproteobacteria</taxon>
        <taxon>Acetobacterales</taxon>
        <taxon>Acetobacteraceae</taxon>
        <taxon>Granulibacter</taxon>
    </lineage>
</organism>
<comment type="catalytic activity">
    <reaction evidence="1">
        <text>Hydrolyzes single-stranded DNA or mismatched double-stranded DNA and polynucleotides, releasing free uracil.</text>
        <dbReference type="EC" id="3.2.2.27"/>
    </reaction>
</comment>
<keyword evidence="11" id="KW-0234">DNA repair</keyword>
<dbReference type="PANTHER" id="PTHR33693:SF1">
    <property type="entry name" value="TYPE-4 URACIL-DNA GLYCOSYLASE"/>
    <property type="match status" value="1"/>
</dbReference>
<evidence type="ECO:0000256" key="7">
    <source>
        <dbReference type="ARBA" id="ARBA00022763"/>
    </source>
</evidence>
<dbReference type="AlphaFoldDB" id="A0AAN0VGN8"/>
<dbReference type="RefSeq" id="WP_025287194.1">
    <property type="nucleotide sequence ID" value="NZ_CP003181.2"/>
</dbReference>
<evidence type="ECO:0000256" key="11">
    <source>
        <dbReference type="ARBA" id="ARBA00023204"/>
    </source>
</evidence>
<keyword evidence="7" id="KW-0227">DNA damage</keyword>
<dbReference type="PANTHER" id="PTHR33693">
    <property type="entry name" value="TYPE-5 URACIL-DNA GLYCOSYLASE"/>
    <property type="match status" value="1"/>
</dbReference>
<evidence type="ECO:0000256" key="3">
    <source>
        <dbReference type="ARBA" id="ARBA00012030"/>
    </source>
</evidence>
<dbReference type="SMART" id="SM00987">
    <property type="entry name" value="UreE_C"/>
    <property type="match status" value="1"/>
</dbReference>
<dbReference type="InterPro" id="IPR005122">
    <property type="entry name" value="Uracil-DNA_glycosylase-like"/>
</dbReference>
<evidence type="ECO:0000256" key="8">
    <source>
        <dbReference type="ARBA" id="ARBA00022801"/>
    </source>
</evidence>
<dbReference type="SUPFAM" id="SSF52141">
    <property type="entry name" value="Uracil-DNA glycosylase-like"/>
    <property type="match status" value="1"/>
</dbReference>
<accession>A0AAN0VGN8</accession>
<dbReference type="CDD" id="cd10030">
    <property type="entry name" value="UDG-F4_TTUDGA_SPO1dp_like"/>
    <property type="match status" value="1"/>
</dbReference>
<dbReference type="SMART" id="SM00986">
    <property type="entry name" value="UDG"/>
    <property type="match status" value="1"/>
</dbReference>
<evidence type="ECO:0000259" key="12">
    <source>
        <dbReference type="SMART" id="SM00986"/>
    </source>
</evidence>
<dbReference type="GO" id="GO:0006281">
    <property type="term" value="P:DNA repair"/>
    <property type="evidence" value="ECO:0007669"/>
    <property type="project" value="UniProtKB-KW"/>
</dbReference>
<dbReference type="EMBL" id="CP003181">
    <property type="protein sequence ID" value="AHJ63727.1"/>
    <property type="molecule type" value="Genomic_DNA"/>
</dbReference>
<evidence type="ECO:0000256" key="6">
    <source>
        <dbReference type="ARBA" id="ARBA00022723"/>
    </source>
</evidence>
<dbReference type="GO" id="GO:0051539">
    <property type="term" value="F:4 iron, 4 sulfur cluster binding"/>
    <property type="evidence" value="ECO:0007669"/>
    <property type="project" value="UniProtKB-KW"/>
</dbReference>
<evidence type="ECO:0000313" key="13">
    <source>
        <dbReference type="EMBL" id="AHJ63727.1"/>
    </source>
</evidence>
<reference evidence="14" key="1">
    <citation type="submission" date="2012-06" db="EMBL/GenBank/DDBJ databases">
        <title>Genome analysis of multiple Granulibacter bethesdensis isolates demonstrates substantial genome diversity.</title>
        <authorList>
            <person name="Greenberg D.E."/>
            <person name="Porcella S.F."/>
            <person name="Zarember K."/>
            <person name="Zelazny A.M."/>
            <person name="Bruno D."/>
            <person name="Martens C."/>
            <person name="Barbian K.D."/>
            <person name="Jaske E."/>
            <person name="Holland S.M."/>
        </authorList>
    </citation>
    <scope>NUCLEOTIDE SEQUENCE [LARGE SCALE GENOMIC DNA]</scope>
    <source>
        <strain evidence="14">CGDNIH3</strain>
    </source>
</reference>
<evidence type="ECO:0000313" key="14">
    <source>
        <dbReference type="Proteomes" id="UP000019438"/>
    </source>
</evidence>
<dbReference type="NCBIfam" id="TIGR00758">
    <property type="entry name" value="UDG_fam4"/>
    <property type="match status" value="1"/>
</dbReference>
<dbReference type="Gene3D" id="3.40.470.10">
    <property type="entry name" value="Uracil-DNA glycosylase-like domain"/>
    <property type="match status" value="1"/>
</dbReference>
<dbReference type="GO" id="GO:0046872">
    <property type="term" value="F:metal ion binding"/>
    <property type="evidence" value="ECO:0007669"/>
    <property type="project" value="UniProtKB-KW"/>
</dbReference>
<feature type="domain" description="Uracil-DNA glycosylase-like" evidence="12">
    <location>
        <begin position="121"/>
        <end position="274"/>
    </location>
</feature>
<dbReference type="InterPro" id="IPR036895">
    <property type="entry name" value="Uracil-DNA_glycosylase-like_sf"/>
</dbReference>